<organism evidence="1 2">
    <name type="scientific">Ligilactobacillus salitolerans</name>
    <dbReference type="NCBI Taxonomy" id="1808352"/>
    <lineage>
        <taxon>Bacteria</taxon>
        <taxon>Bacillati</taxon>
        <taxon>Bacillota</taxon>
        <taxon>Bacilli</taxon>
        <taxon>Lactobacillales</taxon>
        <taxon>Lactobacillaceae</taxon>
        <taxon>Ligilactobacillus</taxon>
    </lineage>
</organism>
<proteinExistence type="predicted"/>
<evidence type="ECO:0000313" key="2">
    <source>
        <dbReference type="Proteomes" id="UP000286848"/>
    </source>
</evidence>
<keyword evidence="2" id="KW-1185">Reference proteome</keyword>
<dbReference type="AlphaFoldDB" id="A0A401IR57"/>
<gene>
    <name evidence="1" type="ORF">LFYK43_04720</name>
</gene>
<dbReference type="RefSeq" id="WP_124975047.1">
    <property type="nucleotide sequence ID" value="NZ_BFFP01000005.1"/>
</dbReference>
<dbReference type="OrthoDB" id="71707at2"/>
<reference evidence="1 2" key="1">
    <citation type="journal article" date="2019" name="Int. J. Syst. Evol. Microbiol.">
        <title>Lactobacillus salitolerans sp. nov., a novel lactic acid bacterium isolated from spent mushroom substrates.</title>
        <authorList>
            <person name="Tohno M."/>
            <person name="Tanizawa Y."/>
            <person name="Kojima Y."/>
            <person name="Sakamoto M."/>
            <person name="Nakamura Y."/>
            <person name="Ohkuma M."/>
            <person name="Kobayashi H."/>
        </authorList>
    </citation>
    <scope>NUCLEOTIDE SEQUENCE [LARGE SCALE GENOMIC DNA]</scope>
    <source>
        <strain evidence="1 2">YK43</strain>
    </source>
</reference>
<protein>
    <submittedName>
        <fullName evidence="1">AbrB family transcriptional regulator</fullName>
    </submittedName>
</protein>
<comment type="caution">
    <text evidence="1">The sequence shown here is derived from an EMBL/GenBank/DDBJ whole genome shotgun (WGS) entry which is preliminary data.</text>
</comment>
<dbReference type="NCBIfam" id="NF047400">
    <property type="entry name" value="MazE_PemI_antitoxin"/>
    <property type="match status" value="1"/>
</dbReference>
<accession>A0A401IR57</accession>
<dbReference type="Proteomes" id="UP000286848">
    <property type="component" value="Unassembled WGS sequence"/>
</dbReference>
<sequence>MIVKTRKQGNSIMITVPAAFDVKENTQYQPLIDDNGVISFIPLTSNIFEENADYDFKSAIKEMNLGDNGELAGHEDVWS</sequence>
<name>A0A401IR57_9LACO</name>
<evidence type="ECO:0000313" key="1">
    <source>
        <dbReference type="EMBL" id="GBG94013.1"/>
    </source>
</evidence>
<dbReference type="EMBL" id="BFFP01000005">
    <property type="protein sequence ID" value="GBG94013.1"/>
    <property type="molecule type" value="Genomic_DNA"/>
</dbReference>